<dbReference type="PANTHER" id="PTHR30591:SF1">
    <property type="entry name" value="RECBCD ENZYME SUBUNIT RECC"/>
    <property type="match status" value="1"/>
</dbReference>
<comment type="caution">
    <text evidence="10">The sequence shown here is derived from an EMBL/GenBank/DDBJ whole genome shotgun (WGS) entry which is preliminary data.</text>
</comment>
<keyword evidence="4" id="KW-0378">Hydrolase</keyword>
<keyword evidence="3" id="KW-0227">DNA damage</keyword>
<dbReference type="PANTHER" id="PTHR30591">
    <property type="entry name" value="RECBCD ENZYME SUBUNIT RECC"/>
    <property type="match status" value="1"/>
</dbReference>
<keyword evidence="6" id="KW-0067">ATP-binding</keyword>
<evidence type="ECO:0000256" key="7">
    <source>
        <dbReference type="ARBA" id="ARBA00023125"/>
    </source>
</evidence>
<dbReference type="GO" id="GO:0004527">
    <property type="term" value="F:exonuclease activity"/>
    <property type="evidence" value="ECO:0007669"/>
    <property type="project" value="UniProtKB-KW"/>
</dbReference>
<feature type="domain" description="ATP-dependent helicase/deoxyribonuclease subunit B N-terminal" evidence="9">
    <location>
        <begin position="1"/>
        <end position="149"/>
    </location>
</feature>
<dbReference type="InterPro" id="IPR027417">
    <property type="entry name" value="P-loop_NTPase"/>
</dbReference>
<keyword evidence="2" id="KW-0547">Nucleotide-binding</keyword>
<evidence type="ECO:0000259" key="9">
    <source>
        <dbReference type="Pfam" id="PF21445"/>
    </source>
</evidence>
<dbReference type="EMBL" id="LLXH01010155">
    <property type="protein sequence ID" value="PKC50383.1"/>
    <property type="molecule type" value="Genomic_DNA"/>
</dbReference>
<sequence length="156" mass="17933">DEFSLFRQAADKRGFTEEVEQLIKEFSQYNINSEALHEVIGKLEGTQAPHTLISKTKDLQLILQELEQQLGDTYVDGDSFFPVLVEQLPNSEKIKQAHIYIDGFTAFTVREFDIVKQLIALAERVTIVLPFENEQDKDDDQALFYRSAVMQLSFSK</sequence>
<protein>
    <recommendedName>
        <fullName evidence="9">ATP-dependent helicase/deoxyribonuclease subunit B N-terminal domain-containing protein</fullName>
    </recommendedName>
</protein>
<organism evidence="10 11">
    <name type="scientific">Rhizophagus irregularis</name>
    <dbReference type="NCBI Taxonomy" id="588596"/>
    <lineage>
        <taxon>Eukaryota</taxon>
        <taxon>Fungi</taxon>
        <taxon>Fungi incertae sedis</taxon>
        <taxon>Mucoromycota</taxon>
        <taxon>Glomeromycotina</taxon>
        <taxon>Glomeromycetes</taxon>
        <taxon>Glomerales</taxon>
        <taxon>Glomeraceae</taxon>
        <taxon>Rhizophagus</taxon>
    </lineage>
</organism>
<keyword evidence="5" id="KW-0269">Exonuclease</keyword>
<proteinExistence type="predicted"/>
<evidence type="ECO:0000313" key="10">
    <source>
        <dbReference type="EMBL" id="PKC50383.1"/>
    </source>
</evidence>
<evidence type="ECO:0000256" key="2">
    <source>
        <dbReference type="ARBA" id="ARBA00022741"/>
    </source>
</evidence>
<accession>A0A2N0QH61</accession>
<evidence type="ECO:0000256" key="1">
    <source>
        <dbReference type="ARBA" id="ARBA00022722"/>
    </source>
</evidence>
<evidence type="ECO:0000256" key="8">
    <source>
        <dbReference type="ARBA" id="ARBA00023204"/>
    </source>
</evidence>
<dbReference type="Gene3D" id="3.40.50.300">
    <property type="entry name" value="P-loop containing nucleotide triphosphate hydrolases"/>
    <property type="match status" value="1"/>
</dbReference>
<dbReference type="GO" id="GO:0003677">
    <property type="term" value="F:DNA binding"/>
    <property type="evidence" value="ECO:0007669"/>
    <property type="project" value="UniProtKB-KW"/>
</dbReference>
<dbReference type="Proteomes" id="UP000232688">
    <property type="component" value="Unassembled WGS sequence"/>
</dbReference>
<keyword evidence="8" id="KW-0234">DNA repair</keyword>
<evidence type="ECO:0000256" key="5">
    <source>
        <dbReference type="ARBA" id="ARBA00022839"/>
    </source>
</evidence>
<evidence type="ECO:0000256" key="4">
    <source>
        <dbReference type="ARBA" id="ARBA00022801"/>
    </source>
</evidence>
<dbReference type="VEuPathDB" id="FungiDB:RhiirA1_486506"/>
<gene>
    <name evidence="10" type="ORF">RhiirA1_486506</name>
</gene>
<dbReference type="InterPro" id="IPR049035">
    <property type="entry name" value="ADDB_N"/>
</dbReference>
<dbReference type="Pfam" id="PF21445">
    <property type="entry name" value="ADDB_N"/>
    <property type="match status" value="1"/>
</dbReference>
<evidence type="ECO:0000313" key="11">
    <source>
        <dbReference type="Proteomes" id="UP000232688"/>
    </source>
</evidence>
<name>A0A2N0QH61_9GLOM</name>
<dbReference type="GO" id="GO:0006281">
    <property type="term" value="P:DNA repair"/>
    <property type="evidence" value="ECO:0007669"/>
    <property type="project" value="UniProtKB-KW"/>
</dbReference>
<keyword evidence="7" id="KW-0238">DNA-binding</keyword>
<reference evidence="10 11" key="1">
    <citation type="submission" date="2017-10" db="EMBL/GenBank/DDBJ databases">
        <title>Extensive intraspecific genome diversity in a model arbuscular mycorrhizal fungus.</title>
        <authorList>
            <person name="Chen E.C.H."/>
            <person name="Morin E."/>
            <person name="Baudet D."/>
            <person name="Noel J."/>
            <person name="Ndikumana S."/>
            <person name="Charron P."/>
            <person name="St-Onge C."/>
            <person name="Giorgi J."/>
            <person name="Grigoriev I.V."/>
            <person name="Roux C."/>
            <person name="Martin F.M."/>
            <person name="Corradi N."/>
        </authorList>
    </citation>
    <scope>NUCLEOTIDE SEQUENCE [LARGE SCALE GENOMIC DNA]</scope>
    <source>
        <strain evidence="10 11">A1</strain>
    </source>
</reference>
<dbReference type="AlphaFoldDB" id="A0A2N0QH61"/>
<keyword evidence="1" id="KW-0540">Nuclease</keyword>
<evidence type="ECO:0000256" key="3">
    <source>
        <dbReference type="ARBA" id="ARBA00022763"/>
    </source>
</evidence>
<reference evidence="10 11" key="2">
    <citation type="submission" date="2017-10" db="EMBL/GenBank/DDBJ databases">
        <title>Genome analyses suggest a sexual origin of heterokaryosis in a supposedly ancient asexual fungus.</title>
        <authorList>
            <person name="Corradi N."/>
            <person name="Sedzielewska K."/>
            <person name="Noel J."/>
            <person name="Charron P."/>
            <person name="Farinelli L."/>
            <person name="Marton T."/>
            <person name="Kruger M."/>
            <person name="Pelin A."/>
            <person name="Brachmann A."/>
            <person name="Corradi N."/>
        </authorList>
    </citation>
    <scope>NUCLEOTIDE SEQUENCE [LARGE SCALE GENOMIC DNA]</scope>
    <source>
        <strain evidence="10 11">A1</strain>
    </source>
</reference>
<dbReference type="GO" id="GO:0005524">
    <property type="term" value="F:ATP binding"/>
    <property type="evidence" value="ECO:0007669"/>
    <property type="project" value="UniProtKB-KW"/>
</dbReference>
<feature type="non-terminal residue" evidence="10">
    <location>
        <position position="1"/>
    </location>
</feature>
<evidence type="ECO:0000256" key="6">
    <source>
        <dbReference type="ARBA" id="ARBA00022840"/>
    </source>
</evidence>
<dbReference type="GO" id="GO:0006310">
    <property type="term" value="P:DNA recombination"/>
    <property type="evidence" value="ECO:0007669"/>
    <property type="project" value="TreeGrafter"/>
</dbReference>